<name>A0AAE0N400_9PEZI</name>
<sequence length="261" mass="29099">MGPKYSPKHPRIDTELEPIYERSREATRTASEITQNLSDEESASKAEVGKTELRTSTVQPLIRSRFLSTPTSRKTILDRSAKQLAALYELGRIVKDELVPTASVLAENFELQHARELELILDKTATILDMLDTTIDNLSDDSVHHSLDEVVDDIAIYIDCLMDLSPALENPVIDFQPTNPPPKEKEAVDVCEVSPTVPTQDEEDRLDDSGSESEDQVDFSDTNDDGKTGFSHQSEEWDNSPKVLAIESCYELGLVYCGQGR</sequence>
<evidence type="ECO:0000313" key="3">
    <source>
        <dbReference type="Proteomes" id="UP001285441"/>
    </source>
</evidence>
<dbReference type="Proteomes" id="UP001285441">
    <property type="component" value="Unassembled WGS sequence"/>
</dbReference>
<evidence type="ECO:0000313" key="2">
    <source>
        <dbReference type="EMBL" id="KAK3369986.1"/>
    </source>
</evidence>
<evidence type="ECO:0000256" key="1">
    <source>
        <dbReference type="SAM" id="MobiDB-lite"/>
    </source>
</evidence>
<accession>A0AAE0N400</accession>
<feature type="compositionally biased region" description="Polar residues" evidence="1">
    <location>
        <begin position="28"/>
        <end position="37"/>
    </location>
</feature>
<feature type="compositionally biased region" description="Basic and acidic residues" evidence="1">
    <location>
        <begin position="10"/>
        <end position="27"/>
    </location>
</feature>
<protein>
    <submittedName>
        <fullName evidence="2">Uncharacterized protein</fullName>
    </submittedName>
</protein>
<reference evidence="2" key="1">
    <citation type="journal article" date="2023" name="Mol. Phylogenet. Evol.">
        <title>Genome-scale phylogeny and comparative genomics of the fungal order Sordariales.</title>
        <authorList>
            <person name="Hensen N."/>
            <person name="Bonometti L."/>
            <person name="Westerberg I."/>
            <person name="Brannstrom I.O."/>
            <person name="Guillou S."/>
            <person name="Cros-Aarteil S."/>
            <person name="Calhoun S."/>
            <person name="Haridas S."/>
            <person name="Kuo A."/>
            <person name="Mondo S."/>
            <person name="Pangilinan J."/>
            <person name="Riley R."/>
            <person name="LaButti K."/>
            <person name="Andreopoulos B."/>
            <person name="Lipzen A."/>
            <person name="Chen C."/>
            <person name="Yan M."/>
            <person name="Daum C."/>
            <person name="Ng V."/>
            <person name="Clum A."/>
            <person name="Steindorff A."/>
            <person name="Ohm R.A."/>
            <person name="Martin F."/>
            <person name="Silar P."/>
            <person name="Natvig D.O."/>
            <person name="Lalanne C."/>
            <person name="Gautier V."/>
            <person name="Ament-Velasquez S.L."/>
            <person name="Kruys A."/>
            <person name="Hutchinson M.I."/>
            <person name="Powell A.J."/>
            <person name="Barry K."/>
            <person name="Miller A.N."/>
            <person name="Grigoriev I.V."/>
            <person name="Debuchy R."/>
            <person name="Gladieux P."/>
            <person name="Hiltunen Thoren M."/>
            <person name="Johannesson H."/>
        </authorList>
    </citation>
    <scope>NUCLEOTIDE SEQUENCE</scope>
    <source>
        <strain evidence="2">CBS 232.78</strain>
    </source>
</reference>
<gene>
    <name evidence="2" type="ORF">B0H63DRAFT_564240</name>
</gene>
<comment type="caution">
    <text evidence="2">The sequence shown here is derived from an EMBL/GenBank/DDBJ whole genome shotgun (WGS) entry which is preliminary data.</text>
</comment>
<feature type="region of interest" description="Disordered" evidence="1">
    <location>
        <begin position="173"/>
        <end position="238"/>
    </location>
</feature>
<keyword evidence="3" id="KW-1185">Reference proteome</keyword>
<feature type="compositionally biased region" description="Acidic residues" evidence="1">
    <location>
        <begin position="200"/>
        <end position="223"/>
    </location>
</feature>
<dbReference type="AlphaFoldDB" id="A0AAE0N400"/>
<reference evidence="2" key="2">
    <citation type="submission" date="2023-06" db="EMBL/GenBank/DDBJ databases">
        <authorList>
            <consortium name="Lawrence Berkeley National Laboratory"/>
            <person name="Haridas S."/>
            <person name="Hensen N."/>
            <person name="Bonometti L."/>
            <person name="Westerberg I."/>
            <person name="Brannstrom I.O."/>
            <person name="Guillou S."/>
            <person name="Cros-Aarteil S."/>
            <person name="Calhoun S."/>
            <person name="Kuo A."/>
            <person name="Mondo S."/>
            <person name="Pangilinan J."/>
            <person name="Riley R."/>
            <person name="LaButti K."/>
            <person name="Andreopoulos B."/>
            <person name="Lipzen A."/>
            <person name="Chen C."/>
            <person name="Yanf M."/>
            <person name="Daum C."/>
            <person name="Ng V."/>
            <person name="Clum A."/>
            <person name="Steindorff A."/>
            <person name="Ohm R."/>
            <person name="Martin F."/>
            <person name="Silar P."/>
            <person name="Natvig D."/>
            <person name="Lalanne C."/>
            <person name="Gautier V."/>
            <person name="Ament-velasquez S.L."/>
            <person name="Kruys A."/>
            <person name="Hutchinson M.I."/>
            <person name="Powell A.J."/>
            <person name="Barry K."/>
            <person name="Miller A.N."/>
            <person name="Grigoriev I.V."/>
            <person name="Debuchy R."/>
            <person name="Gladieux P."/>
            <person name="Thoren M.H."/>
            <person name="Johannesson H."/>
        </authorList>
    </citation>
    <scope>NUCLEOTIDE SEQUENCE</scope>
    <source>
        <strain evidence="2">CBS 232.78</strain>
    </source>
</reference>
<organism evidence="2 3">
    <name type="scientific">Podospora didyma</name>
    <dbReference type="NCBI Taxonomy" id="330526"/>
    <lineage>
        <taxon>Eukaryota</taxon>
        <taxon>Fungi</taxon>
        <taxon>Dikarya</taxon>
        <taxon>Ascomycota</taxon>
        <taxon>Pezizomycotina</taxon>
        <taxon>Sordariomycetes</taxon>
        <taxon>Sordariomycetidae</taxon>
        <taxon>Sordariales</taxon>
        <taxon>Podosporaceae</taxon>
        <taxon>Podospora</taxon>
    </lineage>
</organism>
<feature type="region of interest" description="Disordered" evidence="1">
    <location>
        <begin position="1"/>
        <end position="51"/>
    </location>
</feature>
<proteinExistence type="predicted"/>
<dbReference type="EMBL" id="JAULSW010000009">
    <property type="protein sequence ID" value="KAK3369986.1"/>
    <property type="molecule type" value="Genomic_DNA"/>
</dbReference>
<feature type="compositionally biased region" description="Basic and acidic residues" evidence="1">
    <location>
        <begin position="42"/>
        <end position="51"/>
    </location>
</feature>